<evidence type="ECO:0000313" key="1">
    <source>
        <dbReference type="EMBL" id="KAJ8981001.1"/>
    </source>
</evidence>
<proteinExistence type="predicted"/>
<protein>
    <submittedName>
        <fullName evidence="1">Uncharacterized protein</fullName>
    </submittedName>
</protein>
<evidence type="ECO:0000313" key="2">
    <source>
        <dbReference type="Proteomes" id="UP001162164"/>
    </source>
</evidence>
<feature type="non-terminal residue" evidence="1">
    <location>
        <position position="1"/>
    </location>
</feature>
<organism evidence="1 2">
    <name type="scientific">Molorchus minor</name>
    <dbReference type="NCBI Taxonomy" id="1323400"/>
    <lineage>
        <taxon>Eukaryota</taxon>
        <taxon>Metazoa</taxon>
        <taxon>Ecdysozoa</taxon>
        <taxon>Arthropoda</taxon>
        <taxon>Hexapoda</taxon>
        <taxon>Insecta</taxon>
        <taxon>Pterygota</taxon>
        <taxon>Neoptera</taxon>
        <taxon>Endopterygota</taxon>
        <taxon>Coleoptera</taxon>
        <taxon>Polyphaga</taxon>
        <taxon>Cucujiformia</taxon>
        <taxon>Chrysomeloidea</taxon>
        <taxon>Cerambycidae</taxon>
        <taxon>Lamiinae</taxon>
        <taxon>Monochamini</taxon>
        <taxon>Molorchus</taxon>
    </lineage>
</organism>
<dbReference type="EMBL" id="JAPWTJ010000214">
    <property type="protein sequence ID" value="KAJ8981001.1"/>
    <property type="molecule type" value="Genomic_DNA"/>
</dbReference>
<accession>A0ABQ9JRW5</accession>
<comment type="caution">
    <text evidence="1">The sequence shown here is derived from an EMBL/GenBank/DDBJ whole genome shotgun (WGS) entry which is preliminary data.</text>
</comment>
<name>A0ABQ9JRW5_9CUCU</name>
<dbReference type="Proteomes" id="UP001162164">
    <property type="component" value="Unassembled WGS sequence"/>
</dbReference>
<reference evidence="1" key="1">
    <citation type="journal article" date="2023" name="Insect Mol. Biol.">
        <title>Genome sequencing provides insights into the evolution of gene families encoding plant cell wall-degrading enzymes in longhorned beetles.</title>
        <authorList>
            <person name="Shin N.R."/>
            <person name="Okamura Y."/>
            <person name="Kirsch R."/>
            <person name="Pauchet Y."/>
        </authorList>
    </citation>
    <scope>NUCLEOTIDE SEQUENCE</scope>
    <source>
        <strain evidence="1">MMC_N1</strain>
    </source>
</reference>
<gene>
    <name evidence="1" type="ORF">NQ317_014868</name>
</gene>
<keyword evidence="2" id="KW-1185">Reference proteome</keyword>
<sequence length="110" mass="12906">EVLEAAQRAVSQLIKISSRQYVTAYNEFKRWWSSKKIQKESEEVISMVGVFGALRKDELLKMTTDDIEDKDSIIIIRIPDSNHTPRYFVQQSLQVDFWKNVLIKWLASTK</sequence>